<proteinExistence type="predicted"/>
<feature type="non-terminal residue" evidence="2">
    <location>
        <position position="1"/>
    </location>
</feature>
<protein>
    <submittedName>
        <fullName evidence="2">Uncharacterized protein</fullName>
    </submittedName>
</protein>
<name>A0ABP0LJA9_9DINO</name>
<organism evidence="2 3">
    <name type="scientific">Durusdinium trenchii</name>
    <dbReference type="NCBI Taxonomy" id="1381693"/>
    <lineage>
        <taxon>Eukaryota</taxon>
        <taxon>Sar</taxon>
        <taxon>Alveolata</taxon>
        <taxon>Dinophyceae</taxon>
        <taxon>Suessiales</taxon>
        <taxon>Symbiodiniaceae</taxon>
        <taxon>Durusdinium</taxon>
    </lineage>
</organism>
<accession>A0ABP0LJA9</accession>
<sequence length="239" mass="27714">EVQNKVHRAQKVIHRRKRGRAFVKEQQRLAVRRGQLPRFRGLRLVRRTRFCSRVQSLDAFLLNVPLLRKLVGTKEFKDVMEQTNPRKRDRQESSLRTWSSDTIYHRATRALHITGPCATLTRVAGMSDFFLARSAWLRCEQSITEAQAKWDFVDRNVQESQATVEERKRALLDALSKRGRAFGTPYHHLAFVLDARKVCGLHEAAAESLPFKQAWQESLAASSRDAISDFWSTEARRDK</sequence>
<evidence type="ECO:0000313" key="1">
    <source>
        <dbReference type="EMBL" id="CAK9038319.1"/>
    </source>
</evidence>
<comment type="caution">
    <text evidence="2">The sequence shown here is derived from an EMBL/GenBank/DDBJ whole genome shotgun (WGS) entry which is preliminary data.</text>
</comment>
<gene>
    <name evidence="1" type="ORF">CCMP2556_LOCUS20995</name>
    <name evidence="2" type="ORF">CCMP2556_LOCUS20999</name>
</gene>
<evidence type="ECO:0000313" key="2">
    <source>
        <dbReference type="EMBL" id="CAK9038330.1"/>
    </source>
</evidence>
<dbReference type="Proteomes" id="UP001642484">
    <property type="component" value="Unassembled WGS sequence"/>
</dbReference>
<keyword evidence="3" id="KW-1185">Reference proteome</keyword>
<dbReference type="EMBL" id="CAXAMN010012504">
    <property type="protein sequence ID" value="CAK9038330.1"/>
    <property type="molecule type" value="Genomic_DNA"/>
</dbReference>
<dbReference type="EMBL" id="CAXAMN010012502">
    <property type="protein sequence ID" value="CAK9038319.1"/>
    <property type="molecule type" value="Genomic_DNA"/>
</dbReference>
<reference evidence="2 3" key="1">
    <citation type="submission" date="2024-02" db="EMBL/GenBank/DDBJ databases">
        <authorList>
            <person name="Chen Y."/>
            <person name="Shah S."/>
            <person name="Dougan E. K."/>
            <person name="Thang M."/>
            <person name="Chan C."/>
        </authorList>
    </citation>
    <scope>NUCLEOTIDE SEQUENCE [LARGE SCALE GENOMIC DNA]</scope>
</reference>
<evidence type="ECO:0000313" key="3">
    <source>
        <dbReference type="Proteomes" id="UP001642484"/>
    </source>
</evidence>